<protein>
    <submittedName>
        <fullName evidence="1">Uncharacterized protein</fullName>
    </submittedName>
</protein>
<comment type="caution">
    <text evidence="1">The sequence shown here is derived from an EMBL/GenBank/DDBJ whole genome shotgun (WGS) entry which is preliminary data.</text>
</comment>
<gene>
    <name evidence="1" type="ORF">HAX54_016585</name>
</gene>
<evidence type="ECO:0000313" key="1">
    <source>
        <dbReference type="EMBL" id="MCD9558897.1"/>
    </source>
</evidence>
<feature type="non-terminal residue" evidence="1">
    <location>
        <position position="77"/>
    </location>
</feature>
<dbReference type="EMBL" id="JACEIK010002075">
    <property type="protein sequence ID" value="MCD9558897.1"/>
    <property type="molecule type" value="Genomic_DNA"/>
</dbReference>
<proteinExistence type="predicted"/>
<sequence>MVFLNEPVKDSYITSHLYLFVESLAATFFFPSVVSSSAICSSLSSLLASRSSGSYGPDPQDIQWSWIIAVYFLKAEG</sequence>
<accession>A0ABS8ULC9</accession>
<keyword evidence="2" id="KW-1185">Reference proteome</keyword>
<evidence type="ECO:0000313" key="2">
    <source>
        <dbReference type="Proteomes" id="UP000823775"/>
    </source>
</evidence>
<name>A0ABS8ULC9_DATST</name>
<dbReference type="Proteomes" id="UP000823775">
    <property type="component" value="Unassembled WGS sequence"/>
</dbReference>
<reference evidence="1 2" key="1">
    <citation type="journal article" date="2021" name="BMC Genomics">
        <title>Datura genome reveals duplications of psychoactive alkaloid biosynthetic genes and high mutation rate following tissue culture.</title>
        <authorList>
            <person name="Rajewski A."/>
            <person name="Carter-House D."/>
            <person name="Stajich J."/>
            <person name="Litt A."/>
        </authorList>
    </citation>
    <scope>NUCLEOTIDE SEQUENCE [LARGE SCALE GENOMIC DNA]</scope>
    <source>
        <strain evidence="1">AR-01</strain>
    </source>
</reference>
<organism evidence="1 2">
    <name type="scientific">Datura stramonium</name>
    <name type="common">Jimsonweed</name>
    <name type="synonym">Common thornapple</name>
    <dbReference type="NCBI Taxonomy" id="4076"/>
    <lineage>
        <taxon>Eukaryota</taxon>
        <taxon>Viridiplantae</taxon>
        <taxon>Streptophyta</taxon>
        <taxon>Embryophyta</taxon>
        <taxon>Tracheophyta</taxon>
        <taxon>Spermatophyta</taxon>
        <taxon>Magnoliopsida</taxon>
        <taxon>eudicotyledons</taxon>
        <taxon>Gunneridae</taxon>
        <taxon>Pentapetalae</taxon>
        <taxon>asterids</taxon>
        <taxon>lamiids</taxon>
        <taxon>Solanales</taxon>
        <taxon>Solanaceae</taxon>
        <taxon>Solanoideae</taxon>
        <taxon>Datureae</taxon>
        <taxon>Datura</taxon>
    </lineage>
</organism>